<dbReference type="InterPro" id="IPR036890">
    <property type="entry name" value="HATPase_C_sf"/>
</dbReference>
<dbReference type="Gene3D" id="3.30.450.20">
    <property type="entry name" value="PAS domain"/>
    <property type="match status" value="1"/>
</dbReference>
<dbReference type="GO" id="GO:0005524">
    <property type="term" value="F:ATP binding"/>
    <property type="evidence" value="ECO:0007669"/>
    <property type="project" value="UniProtKB-KW"/>
</dbReference>
<keyword evidence="6" id="KW-0418">Kinase</keyword>
<evidence type="ECO:0000256" key="4">
    <source>
        <dbReference type="ARBA" id="ARBA00022679"/>
    </source>
</evidence>
<organism evidence="11 12">
    <name type="scientific">Spirosoma terrae</name>
    <dbReference type="NCBI Taxonomy" id="1968276"/>
    <lineage>
        <taxon>Bacteria</taxon>
        <taxon>Pseudomonadati</taxon>
        <taxon>Bacteroidota</taxon>
        <taxon>Cytophagia</taxon>
        <taxon>Cytophagales</taxon>
        <taxon>Cytophagaceae</taxon>
        <taxon>Spirosoma</taxon>
    </lineage>
</organism>
<dbReference type="SUPFAM" id="SSF55874">
    <property type="entry name" value="ATPase domain of HSP90 chaperone/DNA topoisomerase II/histidine kinase"/>
    <property type="match status" value="1"/>
</dbReference>
<dbReference type="EC" id="2.7.13.3" evidence="2"/>
<keyword evidence="9" id="KW-0175">Coiled coil</keyword>
<dbReference type="SMART" id="SM00387">
    <property type="entry name" value="HATPase_c"/>
    <property type="match status" value="1"/>
</dbReference>
<accession>A0A6L9LAE1</accession>
<evidence type="ECO:0000256" key="8">
    <source>
        <dbReference type="PROSITE-ProRule" id="PRU00339"/>
    </source>
</evidence>
<dbReference type="PANTHER" id="PTHR41523">
    <property type="entry name" value="TWO-COMPONENT SYSTEM SENSOR PROTEIN"/>
    <property type="match status" value="1"/>
</dbReference>
<feature type="domain" description="Histidine kinase/HSP90-like ATPase" evidence="10">
    <location>
        <begin position="670"/>
        <end position="772"/>
    </location>
</feature>
<dbReference type="Gene3D" id="3.30.565.10">
    <property type="entry name" value="Histidine kinase-like ATPase, C-terminal domain"/>
    <property type="match status" value="1"/>
</dbReference>
<reference evidence="11 12" key="1">
    <citation type="submission" date="2020-02" db="EMBL/GenBank/DDBJ databases">
        <title>Draft genome sequence of two Spirosoma agri KCTC 52727 and Spirosoma terrae KCTC 52035.</title>
        <authorList>
            <person name="Rojas J."/>
            <person name="Ambika Manirajan B."/>
            <person name="Suarez C."/>
            <person name="Ratering S."/>
            <person name="Schnell S."/>
        </authorList>
    </citation>
    <scope>NUCLEOTIDE SEQUENCE [LARGE SCALE GENOMIC DNA]</scope>
    <source>
        <strain evidence="11 12">KCTC 52035</strain>
    </source>
</reference>
<dbReference type="GO" id="GO:0004673">
    <property type="term" value="F:protein histidine kinase activity"/>
    <property type="evidence" value="ECO:0007669"/>
    <property type="project" value="UniProtKB-EC"/>
</dbReference>
<evidence type="ECO:0000256" key="7">
    <source>
        <dbReference type="ARBA" id="ARBA00022840"/>
    </source>
</evidence>
<evidence type="ECO:0000256" key="9">
    <source>
        <dbReference type="SAM" id="Coils"/>
    </source>
</evidence>
<dbReference type="Proteomes" id="UP000474175">
    <property type="component" value="Unassembled WGS sequence"/>
</dbReference>
<sequence length="782" mass="89109">MQAYVTPCIGQPPIGLATSRYSWQTVLLFTLILHALTADGQNINRQQVRRLLADLSVSQPTEKRIPILLELGKFHIYKPGESKVDLDSARLYLYQAKKLSDSLHLLTRQHETACLLIVADLEGGDTSAGRGKFSQLVTECQRTGDQEGEAITRHRFGIWQRNFAPDSASILTNFHRAATLYRAIKKPQQEIQMLQEIAITHFYEGHILLAESELRTVLTRYKAIRYDKLHYTYNLLSAIARVKGDLKEGLRYGLLCIDSMNKTADTASAAAFYGDLAEIYDVAGDQRQRIEWYKKSLAVWRRERLPNYALFNAAGCIAKDLIAQHKPQQALTFLQKLVAEIPTNTLIQKACVAQNLAYCYKSLKNYPVAERYYLDALARYEKNNLDFEKSLQVRQDIGTFYLEQKKYDEARYFLIKALTKLPQKEALSTLRDIQLMLFKVDSAQGMYLSAINHLNRYKVYNDSLVSEAKSKQFAQLQVQYDIQAKEQNIALLTDRNEYQHLALKRAETTRNAMIVGAVLLVGLLGVSYNRYRLKQRSNQMLEAKQREIDQKNRSLELIVAEKEELLNEKEWMLKEIHHRVKNNLQVISSLLNAQSDYLHDATALAAIRESQSRVHAMALVHQKLYQSDNLARINMAEYIHDVVDYLLESFNLQPPVESVLEVVPLQLDVNQATPIGLLINEAVTNTLKYAFPSGNRSDVVRSIRISLQPLDNQLYRLLIEDNGVGLPADIDPTTSNTLGLTMIQGLSRQMGGHLLIYQNDGVSIQLDFSPLKKAERSLIEKT</sequence>
<dbReference type="PROSITE" id="PS50005">
    <property type="entry name" value="TPR"/>
    <property type="match status" value="1"/>
</dbReference>
<dbReference type="Pfam" id="PF13424">
    <property type="entry name" value="TPR_12"/>
    <property type="match status" value="1"/>
</dbReference>
<proteinExistence type="predicted"/>
<dbReference type="SMART" id="SM00028">
    <property type="entry name" value="TPR"/>
    <property type="match status" value="4"/>
</dbReference>
<evidence type="ECO:0000256" key="6">
    <source>
        <dbReference type="ARBA" id="ARBA00022777"/>
    </source>
</evidence>
<protein>
    <recommendedName>
        <fullName evidence="2">histidine kinase</fullName>
        <ecNumber evidence="2">2.7.13.3</ecNumber>
    </recommendedName>
</protein>
<dbReference type="InterPro" id="IPR003594">
    <property type="entry name" value="HATPase_dom"/>
</dbReference>
<evidence type="ECO:0000256" key="5">
    <source>
        <dbReference type="ARBA" id="ARBA00022741"/>
    </source>
</evidence>
<evidence type="ECO:0000313" key="11">
    <source>
        <dbReference type="EMBL" id="NDU96457.1"/>
    </source>
</evidence>
<evidence type="ECO:0000256" key="3">
    <source>
        <dbReference type="ARBA" id="ARBA00022553"/>
    </source>
</evidence>
<dbReference type="Gene3D" id="1.25.40.10">
    <property type="entry name" value="Tetratricopeptide repeat domain"/>
    <property type="match status" value="2"/>
</dbReference>
<evidence type="ECO:0000256" key="1">
    <source>
        <dbReference type="ARBA" id="ARBA00000085"/>
    </source>
</evidence>
<dbReference type="InterPro" id="IPR011990">
    <property type="entry name" value="TPR-like_helical_dom_sf"/>
</dbReference>
<comment type="catalytic activity">
    <reaction evidence="1">
        <text>ATP + protein L-histidine = ADP + protein N-phospho-L-histidine.</text>
        <dbReference type="EC" id="2.7.13.3"/>
    </reaction>
</comment>
<evidence type="ECO:0000313" key="12">
    <source>
        <dbReference type="Proteomes" id="UP000474175"/>
    </source>
</evidence>
<gene>
    <name evidence="11" type="ORF">GK108_16370</name>
</gene>
<feature type="repeat" description="TPR" evidence="8">
    <location>
        <begin position="391"/>
        <end position="424"/>
    </location>
</feature>
<dbReference type="InterPro" id="IPR011495">
    <property type="entry name" value="Sig_transdc_His_kin_sub2_dim/P"/>
</dbReference>
<feature type="coiled-coil region" evidence="9">
    <location>
        <begin position="534"/>
        <end position="568"/>
    </location>
</feature>
<dbReference type="Pfam" id="PF02518">
    <property type="entry name" value="HATPase_c"/>
    <property type="match status" value="1"/>
</dbReference>
<evidence type="ECO:0000256" key="2">
    <source>
        <dbReference type="ARBA" id="ARBA00012438"/>
    </source>
</evidence>
<dbReference type="AlphaFoldDB" id="A0A6L9LAE1"/>
<dbReference type="EMBL" id="JAAFZH010000007">
    <property type="protein sequence ID" value="NDU96457.1"/>
    <property type="molecule type" value="Genomic_DNA"/>
</dbReference>
<keyword evidence="4" id="KW-0808">Transferase</keyword>
<dbReference type="PANTHER" id="PTHR41523:SF8">
    <property type="entry name" value="ETHYLENE RESPONSE SENSOR PROTEIN"/>
    <property type="match status" value="1"/>
</dbReference>
<keyword evidence="7" id="KW-0067">ATP-binding</keyword>
<evidence type="ECO:0000259" key="10">
    <source>
        <dbReference type="SMART" id="SM00387"/>
    </source>
</evidence>
<keyword evidence="5" id="KW-0547">Nucleotide-binding</keyword>
<dbReference type="SUPFAM" id="SSF48452">
    <property type="entry name" value="TPR-like"/>
    <property type="match status" value="2"/>
</dbReference>
<dbReference type="Pfam" id="PF07568">
    <property type="entry name" value="HisKA_2"/>
    <property type="match status" value="1"/>
</dbReference>
<comment type="caution">
    <text evidence="11">The sequence shown here is derived from an EMBL/GenBank/DDBJ whole genome shotgun (WGS) entry which is preliminary data.</text>
</comment>
<name>A0A6L9LAE1_9BACT</name>
<keyword evidence="3" id="KW-0597">Phosphoprotein</keyword>
<keyword evidence="8" id="KW-0802">TPR repeat</keyword>
<dbReference type="InterPro" id="IPR019734">
    <property type="entry name" value="TPR_rpt"/>
</dbReference>
<keyword evidence="12" id="KW-1185">Reference proteome</keyword>